<keyword evidence="1" id="KW-1133">Transmembrane helix</keyword>
<evidence type="ECO:0000256" key="1">
    <source>
        <dbReference type="SAM" id="Phobius"/>
    </source>
</evidence>
<gene>
    <name evidence="2" type="ORF">SAMN02787073_0839</name>
</gene>
<dbReference type="Proteomes" id="UP000184108">
    <property type="component" value="Unassembled WGS sequence"/>
</dbReference>
<evidence type="ECO:0000313" key="2">
    <source>
        <dbReference type="EMBL" id="SHE65759.1"/>
    </source>
</evidence>
<keyword evidence="1" id="KW-0472">Membrane</keyword>
<protein>
    <submittedName>
        <fullName evidence="2">Uncharacterized protein</fullName>
    </submittedName>
</protein>
<sequence length="800" mass="90899">MKKTEHKDVFDVGDEALSMENKFSYPTFPSLNNPFTIGENIRGMNNVSPLATVKLFNQTAEDIQKKYYPDGNPPLEGTFTYIPDSRSDLSSVIKTTVKDFYYYGVKDVNNFAFKVIIYSSTEATKLKECFEISTPKGREILIFVEDNSTDNVSGTYGAIKISNDVLSFLNSNKRLEYDLYDNSEVYKEIKAVVPELSDDQIKNLLKNGFIEDFRVDAAKTYFKVASFFSSGISLIHPSLGILTNDALRATTSTVLEKIIVFIEKGRLEENRWQPKLPRMENGEIDKNYRYDPIISSGKNEGGAVNFTEISRYLKTMLTDQNNFVKLLLNIKKDFKSDSQPKGLLEILYKSYLDAYYIMHDVASNLESISDMEILKYGTKVYNALLCGIWNGLVDAVAGLFAMVKMIYDGITLGKDFAQNIEKYLPTLLEQFDEVIQAVKNISFSEIAKYVYGKLKEINLTFDPIACGYFIGYAYGFIISLIIEIIIGILISGGTLSIAVIIEKLAETIFAIFRMIGSATTKVIRTFSKFVVKSIGNLIESFLGLINYLKNGDVAIKRIIDDVFSAFGDYFKELKNLYIVPQTVAEIQLLRRLMKAFYEEYKILLLESSNLEKVVAKWKKLNAVTDLSKSNMEELLAIRKNHLGSNDGANVAIMRQKILVNGKEITLEYKSLAGKGGAPEGFTPRVEKSYLESNLNIHGKELESHFRDDIQPRFYDSEHNIFFQNDKELQLLFNRHGKKNVQVLEIRLQTLYEPCASCQKQILIRQEMYKIKSIKVEAVRYDDLGHVQNNSDLKKLGIIKS</sequence>
<dbReference type="RefSeq" id="WP_073171216.1">
    <property type="nucleotide sequence ID" value="NZ_FQVE01000001.1"/>
</dbReference>
<accession>A0A1M4V9V2</accession>
<proteinExistence type="predicted"/>
<organism evidence="2 3">
    <name type="scientific">Chryseobacterium vrystaatense</name>
    <dbReference type="NCBI Taxonomy" id="307480"/>
    <lineage>
        <taxon>Bacteria</taxon>
        <taxon>Pseudomonadati</taxon>
        <taxon>Bacteroidota</taxon>
        <taxon>Flavobacteriia</taxon>
        <taxon>Flavobacteriales</taxon>
        <taxon>Weeksellaceae</taxon>
        <taxon>Chryseobacterium group</taxon>
        <taxon>Chryseobacterium</taxon>
    </lineage>
</organism>
<evidence type="ECO:0000313" key="3">
    <source>
        <dbReference type="Proteomes" id="UP000184108"/>
    </source>
</evidence>
<feature type="transmembrane region" description="Helical" evidence="1">
    <location>
        <begin position="472"/>
        <end position="501"/>
    </location>
</feature>
<keyword evidence="1" id="KW-0812">Transmembrane</keyword>
<dbReference type="AlphaFoldDB" id="A0A1M4V9V2"/>
<reference evidence="3" key="1">
    <citation type="submission" date="2016-11" db="EMBL/GenBank/DDBJ databases">
        <authorList>
            <person name="Varghese N."/>
            <person name="Submissions S."/>
        </authorList>
    </citation>
    <scope>NUCLEOTIDE SEQUENCE [LARGE SCALE GENOMIC DNA]</scope>
    <source>
        <strain evidence="3">YR203</strain>
    </source>
</reference>
<name>A0A1M4V9V2_9FLAO</name>
<dbReference type="EMBL" id="FQVE01000001">
    <property type="protein sequence ID" value="SHE65759.1"/>
    <property type="molecule type" value="Genomic_DNA"/>
</dbReference>